<dbReference type="AlphaFoldDB" id="K8PFC5"/>
<evidence type="ECO:0000313" key="1">
    <source>
        <dbReference type="EMBL" id="EKS41327.1"/>
    </source>
</evidence>
<keyword evidence="2" id="KW-1185">Reference proteome</keyword>
<dbReference type="HOGENOM" id="CLU_139003_2_0_5"/>
<dbReference type="Pfam" id="PF05973">
    <property type="entry name" value="Gp49"/>
    <property type="match status" value="1"/>
</dbReference>
<accession>K8PFC5</accession>
<protein>
    <recommendedName>
        <fullName evidence="3">RelE/StbE family addiction module toxin</fullName>
    </recommendedName>
</protein>
<evidence type="ECO:0000313" key="2">
    <source>
        <dbReference type="Proteomes" id="UP000001096"/>
    </source>
</evidence>
<dbReference type="EMBL" id="AGWX01000001">
    <property type="protein sequence ID" value="EKS41327.1"/>
    <property type="molecule type" value="Genomic_DNA"/>
</dbReference>
<gene>
    <name evidence="1" type="ORF">HMPREF9695_00419</name>
</gene>
<sequence length="104" mass="11729">MGFAVRMAQKGGKHIDAKPLKGFGGAGVLEIIEDFDGNTYRGVYTIKMKGVIYVLHAFQKKSKSGIKTPEFEIRKIQQRLKVAEQAYANRKKENDEKQGKGRKK</sequence>
<evidence type="ECO:0008006" key="3">
    <source>
        <dbReference type="Google" id="ProtNLM"/>
    </source>
</evidence>
<dbReference type="Proteomes" id="UP000001096">
    <property type="component" value="Unassembled WGS sequence"/>
</dbReference>
<dbReference type="InterPro" id="IPR009241">
    <property type="entry name" value="HigB-like"/>
</dbReference>
<organism evidence="1 2">
    <name type="scientific">Afipia broomeae ATCC 49717</name>
    <dbReference type="NCBI Taxonomy" id="883078"/>
    <lineage>
        <taxon>Bacteria</taxon>
        <taxon>Pseudomonadati</taxon>
        <taxon>Pseudomonadota</taxon>
        <taxon>Alphaproteobacteria</taxon>
        <taxon>Hyphomicrobiales</taxon>
        <taxon>Nitrobacteraceae</taxon>
        <taxon>Afipia</taxon>
    </lineage>
</organism>
<name>K8PFC5_9BRAD</name>
<comment type="caution">
    <text evidence="1">The sequence shown here is derived from an EMBL/GenBank/DDBJ whole genome shotgun (WGS) entry which is preliminary data.</text>
</comment>
<proteinExistence type="predicted"/>
<dbReference type="PATRIC" id="fig|883078.3.peg.442"/>
<dbReference type="eggNOG" id="COG4679">
    <property type="taxonomic scope" value="Bacteria"/>
</dbReference>
<reference evidence="1 2" key="1">
    <citation type="submission" date="2012-04" db="EMBL/GenBank/DDBJ databases">
        <title>The Genome Sequence of Afipia broomeae ATCC 49717.</title>
        <authorList>
            <consortium name="The Broad Institute Genome Sequencing Platform"/>
            <person name="Earl A."/>
            <person name="Ward D."/>
            <person name="Feldgarden M."/>
            <person name="Gevers D."/>
            <person name="Huys G."/>
            <person name="Walker B."/>
            <person name="Young S.K."/>
            <person name="Zeng Q."/>
            <person name="Gargeya S."/>
            <person name="Fitzgerald M."/>
            <person name="Haas B."/>
            <person name="Abouelleil A."/>
            <person name="Alvarado L."/>
            <person name="Arachchi H.M."/>
            <person name="Berlin A."/>
            <person name="Chapman S.B."/>
            <person name="Goldberg J."/>
            <person name="Griggs A."/>
            <person name="Gujja S."/>
            <person name="Hansen M."/>
            <person name="Howarth C."/>
            <person name="Imamovic A."/>
            <person name="Larimer J."/>
            <person name="McCowen C."/>
            <person name="Montmayeur A."/>
            <person name="Murphy C."/>
            <person name="Neiman D."/>
            <person name="Pearson M."/>
            <person name="Priest M."/>
            <person name="Roberts A."/>
            <person name="Saif S."/>
            <person name="Shea T."/>
            <person name="Sisk P."/>
            <person name="Sykes S."/>
            <person name="Wortman J."/>
            <person name="Nusbaum C."/>
            <person name="Birren B."/>
        </authorList>
    </citation>
    <scope>NUCLEOTIDE SEQUENCE [LARGE SCALE GENOMIC DNA]</scope>
    <source>
        <strain evidence="1 2">ATCC 49717</strain>
    </source>
</reference>